<dbReference type="GeneID" id="90768410"/>
<dbReference type="RefSeq" id="WP_131617275.1">
    <property type="nucleotide sequence ID" value="NZ_CP036532.1"/>
</dbReference>
<dbReference type="KEGG" id="rpod:E0E05_13975"/>
<evidence type="ECO:0000256" key="1">
    <source>
        <dbReference type="ARBA" id="ARBA00009981"/>
    </source>
</evidence>
<dbReference type="AlphaFoldDB" id="A0A4P6V327"/>
<dbReference type="InterPro" id="IPR051416">
    <property type="entry name" value="phD-YefM_TA_antitoxins"/>
</dbReference>
<dbReference type="PANTHER" id="PTHR35377:SF8">
    <property type="entry name" value="ANTITOXIN VAPB22"/>
    <property type="match status" value="1"/>
</dbReference>
<gene>
    <name evidence="3" type="ORF">E0E05_13975</name>
</gene>
<dbReference type="SUPFAM" id="SSF143120">
    <property type="entry name" value="YefM-like"/>
    <property type="match status" value="1"/>
</dbReference>
<dbReference type="Proteomes" id="UP000293719">
    <property type="component" value="Chromosome"/>
</dbReference>
<dbReference type="NCBIfam" id="TIGR01552">
    <property type="entry name" value="phd_fam"/>
    <property type="match status" value="1"/>
</dbReference>
<accession>A0A4P6V327</accession>
<proteinExistence type="inferred from homology"/>
<evidence type="ECO:0000313" key="3">
    <source>
        <dbReference type="EMBL" id="QBK31615.1"/>
    </source>
</evidence>
<sequence>MERVGTYDARNRLSELIDMAERGEEVIITRHGKPVAKLVKAEADDDQVRRAEAAVQWIFDNRGDNSLGDLSVKDLIEEGRH</sequence>
<comment type="similarity">
    <text evidence="1 2">Belongs to the phD/YefM antitoxin family.</text>
</comment>
<dbReference type="InterPro" id="IPR006442">
    <property type="entry name" value="Antitoxin_Phd/YefM"/>
</dbReference>
<reference evidence="3 4" key="1">
    <citation type="journal article" date="2017" name="Int. J. Syst. Evol. Microbiol.">
        <title>Roseitalea porphyridii gen. nov., sp. nov., isolated from a red alga, and reclassification of Hoeflea suaedae Chung et al. 2013 as Pseudohoeflea suaedae gen. nov., comb. nov.</title>
        <authorList>
            <person name="Hyeon J.W."/>
            <person name="Jeong S.E."/>
            <person name="Baek K."/>
            <person name="Jeon C.O."/>
        </authorList>
    </citation>
    <scope>NUCLEOTIDE SEQUENCE [LARGE SCALE GENOMIC DNA]</scope>
    <source>
        <strain evidence="3 4">MA7-20</strain>
    </source>
</reference>
<comment type="function">
    <text evidence="2">Antitoxin component of a type II toxin-antitoxin (TA) system.</text>
</comment>
<dbReference type="Pfam" id="PF02604">
    <property type="entry name" value="PhdYeFM_antitox"/>
    <property type="match status" value="1"/>
</dbReference>
<evidence type="ECO:0000256" key="2">
    <source>
        <dbReference type="RuleBase" id="RU362080"/>
    </source>
</evidence>
<dbReference type="Gene3D" id="3.40.1620.10">
    <property type="entry name" value="YefM-like domain"/>
    <property type="match status" value="1"/>
</dbReference>
<dbReference type="EMBL" id="CP036532">
    <property type="protein sequence ID" value="QBK31615.1"/>
    <property type="molecule type" value="Genomic_DNA"/>
</dbReference>
<protein>
    <recommendedName>
        <fullName evidence="2">Antitoxin</fullName>
    </recommendedName>
</protein>
<evidence type="ECO:0000313" key="4">
    <source>
        <dbReference type="Proteomes" id="UP000293719"/>
    </source>
</evidence>
<dbReference type="OrthoDB" id="9800503at2"/>
<dbReference type="InterPro" id="IPR036165">
    <property type="entry name" value="YefM-like_sf"/>
</dbReference>
<name>A0A4P6V327_9HYPH</name>
<dbReference type="PANTHER" id="PTHR35377">
    <property type="entry name" value="ANTITOXIN VAPB49-RELATED-RELATED"/>
    <property type="match status" value="1"/>
</dbReference>
<organism evidence="3 4">
    <name type="scientific">Roseitalea porphyridii</name>
    <dbReference type="NCBI Taxonomy" id="1852022"/>
    <lineage>
        <taxon>Bacteria</taxon>
        <taxon>Pseudomonadati</taxon>
        <taxon>Pseudomonadota</taxon>
        <taxon>Alphaproteobacteria</taxon>
        <taxon>Hyphomicrobiales</taxon>
        <taxon>Ahrensiaceae</taxon>
        <taxon>Roseitalea</taxon>
    </lineage>
</organism>
<keyword evidence="4" id="KW-1185">Reference proteome</keyword>